<feature type="domain" description="R13L1/DRL21-like LRR repeat region" evidence="1">
    <location>
        <begin position="217"/>
        <end position="361"/>
    </location>
</feature>
<reference evidence="3" key="2">
    <citation type="submission" date="2025-08" db="UniProtKB">
        <authorList>
            <consortium name="RefSeq"/>
        </authorList>
    </citation>
    <scope>IDENTIFICATION</scope>
    <source>
        <tissue evidence="3">Young leaves</tissue>
    </source>
</reference>
<accession>A0A8B9A849</accession>
<gene>
    <name evidence="3" type="primary">LOC103699263</name>
</gene>
<dbReference type="PANTHER" id="PTHR47186:SF3">
    <property type="entry name" value="OS09G0267800 PROTEIN"/>
    <property type="match status" value="1"/>
</dbReference>
<proteinExistence type="predicted"/>
<dbReference type="SUPFAM" id="SSF52058">
    <property type="entry name" value="L domain-like"/>
    <property type="match status" value="1"/>
</dbReference>
<organism evidence="2 3">
    <name type="scientific">Phoenix dactylifera</name>
    <name type="common">Date palm</name>
    <dbReference type="NCBI Taxonomy" id="42345"/>
    <lineage>
        <taxon>Eukaryota</taxon>
        <taxon>Viridiplantae</taxon>
        <taxon>Streptophyta</taxon>
        <taxon>Embryophyta</taxon>
        <taxon>Tracheophyta</taxon>
        <taxon>Spermatophyta</taxon>
        <taxon>Magnoliopsida</taxon>
        <taxon>Liliopsida</taxon>
        <taxon>Arecaceae</taxon>
        <taxon>Coryphoideae</taxon>
        <taxon>Phoeniceae</taxon>
        <taxon>Phoenix</taxon>
    </lineage>
</organism>
<evidence type="ECO:0000313" key="2">
    <source>
        <dbReference type="Proteomes" id="UP000228380"/>
    </source>
</evidence>
<dbReference type="Proteomes" id="UP000228380">
    <property type="component" value="Chromosome 4"/>
</dbReference>
<evidence type="ECO:0000259" key="1">
    <source>
        <dbReference type="Pfam" id="PF25019"/>
    </source>
</evidence>
<dbReference type="PRINTS" id="PR00364">
    <property type="entry name" value="DISEASERSIST"/>
</dbReference>
<dbReference type="RefSeq" id="XP_038981877.1">
    <property type="nucleotide sequence ID" value="XM_039125949.1"/>
</dbReference>
<dbReference type="AlphaFoldDB" id="A0A8B9A849"/>
<dbReference type="PANTHER" id="PTHR47186">
    <property type="entry name" value="LEUCINE-RICH REPEAT-CONTAINING PROTEIN 57"/>
    <property type="match status" value="1"/>
</dbReference>
<reference evidence="2" key="1">
    <citation type="journal article" date="2019" name="Nat. Commun.">
        <title>Genome-wide association mapping of date palm fruit traits.</title>
        <authorList>
            <person name="Hazzouri K.M."/>
            <person name="Gros-Balthazard M."/>
            <person name="Flowers J.M."/>
            <person name="Copetti D."/>
            <person name="Lemansour A."/>
            <person name="Lebrun M."/>
            <person name="Masmoudi K."/>
            <person name="Ferrand S."/>
            <person name="Dhar M.I."/>
            <person name="Fresquez Z.A."/>
            <person name="Rosas U."/>
            <person name="Zhang J."/>
            <person name="Talag J."/>
            <person name="Lee S."/>
            <person name="Kudrna D."/>
            <person name="Powell R.F."/>
            <person name="Leitch I.J."/>
            <person name="Krueger R.R."/>
            <person name="Wing R.A."/>
            <person name="Amiri K.M.A."/>
            <person name="Purugganan M.D."/>
        </authorList>
    </citation>
    <scope>NUCLEOTIDE SEQUENCE [LARGE SCALE GENOMIC DNA]</scope>
    <source>
        <strain evidence="2">cv. Khalas</strain>
    </source>
</reference>
<dbReference type="GeneID" id="103699263"/>
<protein>
    <submittedName>
        <fullName evidence="3">Disease resistance protein At3g14460 isoform X1</fullName>
    </submittedName>
</protein>
<dbReference type="InterPro" id="IPR056789">
    <property type="entry name" value="LRR_R13L1-DRL21"/>
</dbReference>
<dbReference type="OrthoDB" id="784112at2759"/>
<dbReference type="KEGG" id="pda:103699263"/>
<dbReference type="InterPro" id="IPR032675">
    <property type="entry name" value="LRR_dom_sf"/>
</dbReference>
<name>A0A8B9A849_PHODC</name>
<dbReference type="Gene3D" id="3.80.10.10">
    <property type="entry name" value="Ribonuclease Inhibitor"/>
    <property type="match status" value="1"/>
</dbReference>
<keyword evidence="2" id="KW-1185">Reference proteome</keyword>
<dbReference type="Pfam" id="PF25019">
    <property type="entry name" value="LRR_R13L1-DRL21"/>
    <property type="match status" value="1"/>
</dbReference>
<evidence type="ECO:0000313" key="3">
    <source>
        <dbReference type="RefSeq" id="XP_038981877.1"/>
    </source>
</evidence>
<sequence>MAVQRRRDWLKLKQGLFQCLCYPSSVFSKFQVIYIRGEEGTSSTQSFVVLFIVGMGGVGKTTLARHILCMRGFSLMVENLRTILFFGNYETGEFYKVLKSILKYSKSLRVLDLSYSNTEISKLPKAIGHLSHLRYLDISNTKICWLPKLFCKLYHLHVLNLQLCDFNELPEGMNKLTNLHHLCAESKTVSLISGIGKLLCLQELKEFHVGKKKGHKIEELKDLKELRGQLLIQNLENIDNKEEAMNAKLREKKHLDALHLYFEIKDGPVTRSGFILTRMLKVFSKSENTPNLKGLLEGHEPYCDIKELVIKGYDSDMFPSWLVYRERFTSLKSIHLSSCDKLTSLPPLGQLPSLRVLHIETLPALRKIGVELYGGVNGAVPSLEDLKLQDLKEFEEWLEVQGQRLFPCLKKLHIEQCLKLTKFALLMLNLPVTELKINSCGDLGSALPRCLQRLTSLTMLKISLPTHDISDFA</sequence>